<reference evidence="1" key="1">
    <citation type="submission" date="2023-07" db="EMBL/GenBank/DDBJ databases">
        <title>Black Yeasts Isolated from many extreme environments.</title>
        <authorList>
            <person name="Coleine C."/>
            <person name="Stajich J.E."/>
            <person name="Selbmann L."/>
        </authorList>
    </citation>
    <scope>NUCLEOTIDE SEQUENCE</scope>
    <source>
        <strain evidence="1">CCFEE 5714</strain>
    </source>
</reference>
<organism evidence="1 2">
    <name type="scientific">Vermiconidia calcicola</name>
    <dbReference type="NCBI Taxonomy" id="1690605"/>
    <lineage>
        <taxon>Eukaryota</taxon>
        <taxon>Fungi</taxon>
        <taxon>Dikarya</taxon>
        <taxon>Ascomycota</taxon>
        <taxon>Pezizomycotina</taxon>
        <taxon>Dothideomycetes</taxon>
        <taxon>Dothideomycetidae</taxon>
        <taxon>Mycosphaerellales</taxon>
        <taxon>Extremaceae</taxon>
        <taxon>Vermiconidia</taxon>
    </lineage>
</organism>
<accession>A0ACC3NBK5</accession>
<evidence type="ECO:0000313" key="2">
    <source>
        <dbReference type="Proteomes" id="UP001281147"/>
    </source>
</evidence>
<keyword evidence="2" id="KW-1185">Reference proteome</keyword>
<name>A0ACC3NBK5_9PEZI</name>
<proteinExistence type="predicted"/>
<dbReference type="Proteomes" id="UP001281147">
    <property type="component" value="Unassembled WGS sequence"/>
</dbReference>
<comment type="caution">
    <text evidence="1">The sequence shown here is derived from an EMBL/GenBank/DDBJ whole genome shotgun (WGS) entry which is preliminary data.</text>
</comment>
<gene>
    <name evidence="1" type="ORF">LTR37_008194</name>
</gene>
<protein>
    <submittedName>
        <fullName evidence="1">Uncharacterized protein</fullName>
    </submittedName>
</protein>
<sequence length="450" mass="48969">MSKKLNTVTSPSDYSNGNPGGFVKASHAKPRVQKNSTTHSTLTHNTNHGADTTEDEVDSQQRSRASSVGLGKEVTAKEFAAIASYFPEKPTAKAIQERFHKLRIEQLGKIAKVGIPGPTEKIDRVHAQDGDDEELESSLVAGTPAVTYGAAYMSGGNGDALRSTAPPSIPEIISNIGPDGVEAAGALMDMRNSTPAAPTSRNDNDNSFSTFGSYASGSTASTSRNNFATPFNNLDSYTSGSYKTHAYGSNYKTPAKPLTTSTQPKRRPAPIFEGEDDLSRESSRDSLGAFQPVNTPVNPPKRTKTSKTPSSSISSAIKPNPKKSTKKTPQPGIFDPSRESDRVSLDRLALSQQAAKERKKRTALERMHRENYAKQEKEKAEREEREQRAHQAREEEEAARRAAEAENLYDGDSGAEGGEYEEEDEEEGEDDLMTDEHVQAYNGLQLIRND</sequence>
<evidence type="ECO:0000313" key="1">
    <source>
        <dbReference type="EMBL" id="KAK3713944.1"/>
    </source>
</evidence>
<dbReference type="EMBL" id="JAUTXU010000059">
    <property type="protein sequence ID" value="KAK3713944.1"/>
    <property type="molecule type" value="Genomic_DNA"/>
</dbReference>